<accession>A0AAJ6QNU3</accession>
<dbReference type="Proteomes" id="UP000694867">
    <property type="component" value="Unplaced"/>
</dbReference>
<organism evidence="1 2">
    <name type="scientific">Galendromus occidentalis</name>
    <name type="common">western predatory mite</name>
    <dbReference type="NCBI Taxonomy" id="34638"/>
    <lineage>
        <taxon>Eukaryota</taxon>
        <taxon>Metazoa</taxon>
        <taxon>Ecdysozoa</taxon>
        <taxon>Arthropoda</taxon>
        <taxon>Chelicerata</taxon>
        <taxon>Arachnida</taxon>
        <taxon>Acari</taxon>
        <taxon>Parasitiformes</taxon>
        <taxon>Mesostigmata</taxon>
        <taxon>Gamasina</taxon>
        <taxon>Phytoseioidea</taxon>
        <taxon>Phytoseiidae</taxon>
        <taxon>Typhlodrominae</taxon>
        <taxon>Galendromus</taxon>
    </lineage>
</organism>
<dbReference type="KEGG" id="goe:100908395"/>
<protein>
    <submittedName>
        <fullName evidence="2">Uncharacterized protein LOC100908395</fullName>
    </submittedName>
</protein>
<reference evidence="2" key="1">
    <citation type="submission" date="2025-08" db="UniProtKB">
        <authorList>
            <consortium name="RefSeq"/>
        </authorList>
    </citation>
    <scope>IDENTIFICATION</scope>
</reference>
<proteinExistence type="predicted"/>
<gene>
    <name evidence="2" type="primary">LOC100908395</name>
</gene>
<dbReference type="RefSeq" id="XP_003739006.1">
    <property type="nucleotide sequence ID" value="XM_003738958.1"/>
</dbReference>
<name>A0AAJ6QNU3_9ACAR</name>
<evidence type="ECO:0000313" key="1">
    <source>
        <dbReference type="Proteomes" id="UP000694867"/>
    </source>
</evidence>
<sequence length="138" mass="15716">MTDSTKLKLRDDFDRYGDSYDCNVKELMLKNIMEDMNLEATSYANAWAPGKILPQLHERYQRAFCRESGFGFAGKTFFLATEVGIHWKLRIMAAGGVITAQMEAADFVVECSKMRGGDDDPHGRYKTLGWLEENLEAF</sequence>
<dbReference type="AlphaFoldDB" id="A0AAJ6QNU3"/>
<evidence type="ECO:0000313" key="2">
    <source>
        <dbReference type="RefSeq" id="XP_003739006.1"/>
    </source>
</evidence>
<keyword evidence="1" id="KW-1185">Reference proteome</keyword>
<dbReference type="GeneID" id="100908395"/>